<dbReference type="AlphaFoldDB" id="A0A1I1DIL5"/>
<dbReference type="Gene3D" id="3.40.50.10320">
    <property type="entry name" value="LmbE-like"/>
    <property type="match status" value="1"/>
</dbReference>
<accession>A0A1I1DIL5</accession>
<dbReference type="PANTHER" id="PTHR12993">
    <property type="entry name" value="N-ACETYLGLUCOSAMINYL-PHOSPHATIDYLINOSITOL DE-N-ACETYLASE-RELATED"/>
    <property type="match status" value="1"/>
</dbReference>
<dbReference type="GO" id="GO:0019213">
    <property type="term" value="F:deacetylase activity"/>
    <property type="evidence" value="ECO:0007669"/>
    <property type="project" value="InterPro"/>
</dbReference>
<dbReference type="Pfam" id="PF02585">
    <property type="entry name" value="PIG-L"/>
    <property type="match status" value="1"/>
</dbReference>
<evidence type="ECO:0000313" key="2">
    <source>
        <dbReference type="Proteomes" id="UP000199514"/>
    </source>
</evidence>
<dbReference type="Proteomes" id="UP000199514">
    <property type="component" value="Unassembled WGS sequence"/>
</dbReference>
<keyword evidence="2" id="KW-1185">Reference proteome</keyword>
<protein>
    <submittedName>
        <fullName evidence="1">Bacillithiol biosynthesis deacetylase BshB1</fullName>
    </submittedName>
</protein>
<dbReference type="SUPFAM" id="SSF102588">
    <property type="entry name" value="LmbE-like"/>
    <property type="match status" value="1"/>
</dbReference>
<dbReference type="GO" id="GO:0016811">
    <property type="term" value="F:hydrolase activity, acting on carbon-nitrogen (but not peptide) bonds, in linear amides"/>
    <property type="evidence" value="ECO:0007669"/>
    <property type="project" value="TreeGrafter"/>
</dbReference>
<dbReference type="GO" id="GO:0071793">
    <property type="term" value="P:bacillithiol biosynthetic process"/>
    <property type="evidence" value="ECO:0007669"/>
    <property type="project" value="InterPro"/>
</dbReference>
<dbReference type="EMBL" id="FOLE01000001">
    <property type="protein sequence ID" value="SFB72908.1"/>
    <property type="molecule type" value="Genomic_DNA"/>
</dbReference>
<name>A0A1I1DIL5_9BACT</name>
<organism evidence="1 2">
    <name type="scientific">Flexibacter flexilis DSM 6793</name>
    <dbReference type="NCBI Taxonomy" id="927664"/>
    <lineage>
        <taxon>Bacteria</taxon>
        <taxon>Pseudomonadati</taxon>
        <taxon>Bacteroidota</taxon>
        <taxon>Cytophagia</taxon>
        <taxon>Cytophagales</taxon>
        <taxon>Flexibacteraceae</taxon>
        <taxon>Flexibacter</taxon>
    </lineage>
</organism>
<reference evidence="1 2" key="1">
    <citation type="submission" date="2016-10" db="EMBL/GenBank/DDBJ databases">
        <authorList>
            <person name="de Groot N.N."/>
        </authorList>
    </citation>
    <scope>NUCLEOTIDE SEQUENCE [LARGE SCALE GENOMIC DNA]</scope>
    <source>
        <strain evidence="1 2">DSM 6793</strain>
    </source>
</reference>
<sequence length="240" mass="27303">MMKLDILVFAAHPDDAELGCGGTIASHIAKGKKVGIVDFTRGEMGTRGTPHKRDLEAAEASKVLGLTVRENLKFRDVFFENNIEHQLQVVQMIRRYQPEIVICNAPDDRHPDHGKASALTSQACFLSGLSKVQTVDTEEQLQTAWRPKAVYHYIQDRYLKPDFVVDITDFWDTKINSIRAYKTQFFDPNSAEPQTYISRPDFLNFVEARSREMGHPVGFTFAEGFIKERHIGVRDLFDLA</sequence>
<gene>
    <name evidence="1" type="ORF">SAMN05421780_101140</name>
</gene>
<dbReference type="InterPro" id="IPR023842">
    <property type="entry name" value="Bacillithiol_biosynth_BshB1"/>
</dbReference>
<dbReference type="PANTHER" id="PTHR12993:SF30">
    <property type="entry name" value="N-ACETYL-ALPHA-D-GLUCOSAMINYL L-MALATE DEACETYLASE 1"/>
    <property type="match status" value="1"/>
</dbReference>
<evidence type="ECO:0000313" key="1">
    <source>
        <dbReference type="EMBL" id="SFB72908.1"/>
    </source>
</evidence>
<dbReference type="InterPro" id="IPR003737">
    <property type="entry name" value="GlcNAc_PI_deacetylase-related"/>
</dbReference>
<proteinExistence type="predicted"/>
<dbReference type="InterPro" id="IPR024078">
    <property type="entry name" value="LmbE-like_dom_sf"/>
</dbReference>
<dbReference type="STRING" id="927664.SAMN05421780_101140"/>
<dbReference type="NCBIfam" id="TIGR04001">
    <property type="entry name" value="thiol_BshB1"/>
    <property type="match status" value="1"/>
</dbReference>